<accession>A0ABQ0QG38</accession>
<evidence type="ECO:0000313" key="1">
    <source>
        <dbReference type="EMBL" id="GBR43600.1"/>
    </source>
</evidence>
<comment type="caution">
    <text evidence="1">The sequence shown here is derived from an EMBL/GenBank/DDBJ whole genome shotgun (WGS) entry which is preliminary data.</text>
</comment>
<keyword evidence="2" id="KW-1185">Reference proteome</keyword>
<dbReference type="EMBL" id="BAQB01000001">
    <property type="protein sequence ID" value="GBR43600.1"/>
    <property type="molecule type" value="Genomic_DNA"/>
</dbReference>
<dbReference type="Proteomes" id="UP001062443">
    <property type="component" value="Unassembled WGS sequence"/>
</dbReference>
<proteinExistence type="predicted"/>
<gene>
    <name evidence="1" type="ORF">AA106556_0149</name>
</gene>
<name>A0ABQ0QG38_9PROT</name>
<reference evidence="1" key="1">
    <citation type="submission" date="2013-04" db="EMBL/GenBank/DDBJ databases">
        <title>The genome sequencing project of 58 acetic acid bacteria.</title>
        <authorList>
            <person name="Okamoto-Kainuma A."/>
            <person name="Ishikawa M."/>
            <person name="Umino S."/>
            <person name="Koizumi Y."/>
            <person name="Shiwa Y."/>
            <person name="Yoshikawa H."/>
            <person name="Matsutani M."/>
            <person name="Matsushita K."/>
        </authorList>
    </citation>
    <scope>NUCLEOTIDE SEQUENCE</scope>
    <source>
        <strain evidence="1">NBRC 106556</strain>
    </source>
</reference>
<sequence>MGGRQAPPIVTEENGALSSAPAVSGLWLPLGERTPIAMFRDGTHGVIVARGEHDLDTLGGLEAGCFAPVRSHVLPGVTIITFTLPEGIRVGVKPQGDGWDVEVAADIQAEMSLGRWGRGMSFVPPEQDASLESVQIDDPFSGRRLLVGMVRAGHVSSERIVRGDGYLVRSSVIGLVVAADDDSLELRNLTGRFVLDRLGEEEDSLFALRDLPGSGAALSAVSLGQGTPEALRGAVRDAWFAVSASSPGERLNTRIHLAQMTARLGQAAQMDQILRTIIRDEPEASARSDVRRLQQVASVLLGRVRDDVLMDDGGTAPEDQFWRGMVRTLPDDPRLGRLGVPVRLKDPAERAQTAQLIASGLPSLLSYARPLQMALMGPAALWIARYGDKETQKALEVLPQTSDTALAYAVRDMRFNAPQAAHELDILAHNASPHIWPEARFLQIQYALENKQLSQDDAAHHLGQLMPSFRMAGIGREAEHTLVEVQLKSGRMRAALEEVLRASYGSFSGDDDETLRCIARGMRAQLPDSIEQRAGEAGLLRQVLLQQDQVSSETKRIFRQALVERYKSLGLPFEEREMLRHVTEDDNAREHRQRLVRLVELDLALGDVDMAARDLDVLSAQESSSGGAGAALTSDIACLRARLLMVQKRPAEAMAVLQPYTDQRASALLAEFAEETKDWKTAEAARLRQFAMSAASQGAPVVLDDVQAAILLHAAGDASRAQDIVVQEGLWTRYREAMMRTSSAGLFRIVTGHAVE</sequence>
<organism evidence="1 2">
    <name type="scientific">Neokomagataea tanensis NBRC 106556</name>
    <dbReference type="NCBI Taxonomy" id="1223519"/>
    <lineage>
        <taxon>Bacteria</taxon>
        <taxon>Pseudomonadati</taxon>
        <taxon>Pseudomonadota</taxon>
        <taxon>Alphaproteobacteria</taxon>
        <taxon>Acetobacterales</taxon>
        <taxon>Acetobacteraceae</taxon>
        <taxon>Neokomagataea</taxon>
    </lineage>
</organism>
<evidence type="ECO:0000313" key="2">
    <source>
        <dbReference type="Proteomes" id="UP001062443"/>
    </source>
</evidence>
<protein>
    <submittedName>
        <fullName evidence="1">Uncharacterized protein</fullName>
    </submittedName>
</protein>